<protein>
    <submittedName>
        <fullName evidence="9">Putative cytochrome P450 hydroxylase</fullName>
    </submittedName>
</protein>
<evidence type="ECO:0000256" key="4">
    <source>
        <dbReference type="ARBA" id="ARBA00022723"/>
    </source>
</evidence>
<dbReference type="Gene3D" id="1.10.630.10">
    <property type="entry name" value="Cytochrome P450"/>
    <property type="match status" value="1"/>
</dbReference>
<keyword evidence="5 8" id="KW-0560">Oxidoreductase</keyword>
<keyword evidence="4 8" id="KW-0479">Metal-binding</keyword>
<evidence type="ECO:0000313" key="9">
    <source>
        <dbReference type="EMBL" id="AIL92405.1"/>
    </source>
</evidence>
<dbReference type="GO" id="GO:0036199">
    <property type="term" value="F:cholest-4-en-3-one 26-monooxygenase activity"/>
    <property type="evidence" value="ECO:0007669"/>
    <property type="project" value="TreeGrafter"/>
</dbReference>
<organism evidence="9">
    <name type="scientific">Mycobacterium avium subsp. hominissuis</name>
    <dbReference type="NCBI Taxonomy" id="439334"/>
    <lineage>
        <taxon>Bacteria</taxon>
        <taxon>Bacillati</taxon>
        <taxon>Actinomycetota</taxon>
        <taxon>Actinomycetes</taxon>
        <taxon>Mycobacteriales</taxon>
        <taxon>Mycobacteriaceae</taxon>
        <taxon>Mycobacterium</taxon>
        <taxon>Mycobacterium avium complex (MAC)</taxon>
    </lineage>
</organism>
<dbReference type="GO" id="GO:0020037">
    <property type="term" value="F:heme binding"/>
    <property type="evidence" value="ECO:0007669"/>
    <property type="project" value="InterPro"/>
</dbReference>
<evidence type="ECO:0000256" key="7">
    <source>
        <dbReference type="ARBA" id="ARBA00023033"/>
    </source>
</evidence>
<comment type="similarity">
    <text evidence="2 8">Belongs to the cytochrome P450 family.</text>
</comment>
<evidence type="ECO:0000256" key="3">
    <source>
        <dbReference type="ARBA" id="ARBA00022617"/>
    </source>
</evidence>
<dbReference type="PANTHER" id="PTHR46696">
    <property type="entry name" value="P450, PUTATIVE (EUROFUNG)-RELATED"/>
    <property type="match status" value="1"/>
</dbReference>
<keyword evidence="3 8" id="KW-0349">Heme</keyword>
<dbReference type="RefSeq" id="WP_231102045.1">
    <property type="nucleotide sequence ID" value="NZ_LMVW01000167.1"/>
</dbReference>
<evidence type="ECO:0000256" key="8">
    <source>
        <dbReference type="RuleBase" id="RU000461"/>
    </source>
</evidence>
<proteinExistence type="inferred from homology"/>
<dbReference type="AlphaFoldDB" id="A0A088DIT2"/>
<evidence type="ECO:0000256" key="1">
    <source>
        <dbReference type="ARBA" id="ARBA00001971"/>
    </source>
</evidence>
<dbReference type="Pfam" id="PF00067">
    <property type="entry name" value="p450"/>
    <property type="match status" value="1"/>
</dbReference>
<evidence type="ECO:0000256" key="2">
    <source>
        <dbReference type="ARBA" id="ARBA00010617"/>
    </source>
</evidence>
<dbReference type="SUPFAM" id="SSF48264">
    <property type="entry name" value="Cytochrome P450"/>
    <property type="match status" value="1"/>
</dbReference>
<dbReference type="GO" id="GO:0008395">
    <property type="term" value="F:steroid hydroxylase activity"/>
    <property type="evidence" value="ECO:0007669"/>
    <property type="project" value="TreeGrafter"/>
</dbReference>
<dbReference type="InterPro" id="IPR017972">
    <property type="entry name" value="Cyt_P450_CS"/>
</dbReference>
<dbReference type="GO" id="GO:0006707">
    <property type="term" value="P:cholesterol catabolic process"/>
    <property type="evidence" value="ECO:0007669"/>
    <property type="project" value="TreeGrafter"/>
</dbReference>
<sequence>MTLSQDVRFLGTMAQPLSHAARVNTARAFRSRWRQYRFWTGAQITDYDPIDPANIAQPDAAYRALHAGGRVHYNPKLGLWILTRLPDVRAGARAAETLSSADGVTRLRMAGPLLVTMDGKPHNEMRRHVLPAFTKAALESWQAMIDDLAAKLVGEVLDNPGCDVVQRLAIPMPMLLIAHMLGIPNGDIDDFRRWSTAAVKMADVDISRRGLTRLKSSIGGIRDIYRYFRQQFAVGGLKGSDTLLGKLLSVNASGSIDDNELFFFAMLLLIAGNETTTNLLGGMFDIFARHPEKFDMVRADHSLIPKVVEEQLRFSSPVQMLYRTARTNYEVGPVTIPAGARVLLSLGAANRDPQVFDEPDEFRVDRNPTEHLAFGFGAHLCLGAQLTRMEAQAVLRELVTRARRIEAIGETQWSTGYLLRGPERMNVRLTPSVVAG</sequence>
<name>A0A088DIT2_MYCAV</name>
<dbReference type="GO" id="GO:0005506">
    <property type="term" value="F:iron ion binding"/>
    <property type="evidence" value="ECO:0007669"/>
    <property type="project" value="InterPro"/>
</dbReference>
<dbReference type="PRINTS" id="PR00359">
    <property type="entry name" value="BP450"/>
</dbReference>
<evidence type="ECO:0000256" key="6">
    <source>
        <dbReference type="ARBA" id="ARBA00023004"/>
    </source>
</evidence>
<reference evidence="9" key="1">
    <citation type="journal article" date="2014" name="FEBS Lett.">
        <title>Identification and comparative analysis of a genomic island in Mycobacterium avium subsp. hominissuis.</title>
        <authorList>
            <person name="Lahiri A."/>
            <person name="Sanchini A."/>
            <person name="Semmler T."/>
            <person name="Schafer H."/>
            <person name="Lewin A."/>
        </authorList>
    </citation>
    <scope>NUCLEOTIDE SEQUENCE</scope>
    <source>
        <strain evidence="9">2721</strain>
    </source>
</reference>
<dbReference type="PROSITE" id="PS00086">
    <property type="entry name" value="CYTOCHROME_P450"/>
    <property type="match status" value="1"/>
</dbReference>
<dbReference type="PANTHER" id="PTHR46696:SF4">
    <property type="entry name" value="BIOTIN BIOSYNTHESIS CYTOCHROME P450"/>
    <property type="match status" value="1"/>
</dbReference>
<dbReference type="InterPro" id="IPR036396">
    <property type="entry name" value="Cyt_P450_sf"/>
</dbReference>
<accession>A0A088DIT2</accession>
<dbReference type="EMBL" id="KM105871">
    <property type="protein sequence ID" value="AIL92405.1"/>
    <property type="molecule type" value="Genomic_DNA"/>
</dbReference>
<keyword evidence="6 8" id="KW-0408">Iron</keyword>
<keyword evidence="7 8" id="KW-0503">Monooxygenase</keyword>
<dbReference type="FunFam" id="1.10.630.10:FF:000018">
    <property type="entry name" value="Cytochrome P450 monooxygenase"/>
    <property type="match status" value="1"/>
</dbReference>
<comment type="cofactor">
    <cofactor evidence="1">
        <name>heme</name>
        <dbReference type="ChEBI" id="CHEBI:30413"/>
    </cofactor>
</comment>
<evidence type="ECO:0000256" key="5">
    <source>
        <dbReference type="ARBA" id="ARBA00023002"/>
    </source>
</evidence>
<dbReference type="InterPro" id="IPR001128">
    <property type="entry name" value="Cyt_P450"/>
</dbReference>
<dbReference type="InterPro" id="IPR002397">
    <property type="entry name" value="Cyt_P450_B"/>
</dbReference>